<dbReference type="GeneID" id="100784891"/>
<dbReference type="PANTHER" id="PTHR45180">
    <property type="entry name" value="OS01G0307686 PROTEIN"/>
    <property type="match status" value="1"/>
</dbReference>
<name>C6TDR3_SOYBN</name>
<feature type="domain" description="Methyltransferase type 11" evidence="1">
    <location>
        <begin position="39"/>
        <end position="132"/>
    </location>
</feature>
<sequence length="286" mass="32736">MAKLFLKQAKQYADARPSYPPQLFQFIASKTPSHNLAWDVGTGSGQAAKSLAAIYKNVIATDASDKQLEFAAKLPNVRYQHTPSTMSTAELEQMVASKGTIDLVTIAQALHWFDRPTFYEQVKWVLKKPHGIIAAWCYYLPRVSDAFDTVFDQFYSTNVSPYWDPARKWVDDNYRSIDFPFEPVDGADHTGPFEFVTETMMDLDDFLTYIRSWSAYQTAKEKGVELLAEDVVEKFKLVWGEDAKKSCQVSNLFENWKNRGFLKTYANGCFYCVGDVTSTNFYEFIH</sequence>
<dbReference type="RefSeq" id="NP_001304646.2">
    <property type="nucleotide sequence ID" value="NM_001317717.2"/>
</dbReference>
<evidence type="ECO:0000259" key="1">
    <source>
        <dbReference type="Pfam" id="PF08241"/>
    </source>
</evidence>
<accession>C6TDR3</accession>
<dbReference type="CDD" id="cd02440">
    <property type="entry name" value="AdoMet_MTases"/>
    <property type="match status" value="1"/>
</dbReference>
<dbReference type="PANTHER" id="PTHR45180:SF1">
    <property type="entry name" value="OS01G0307686 PROTEIN"/>
    <property type="match status" value="1"/>
</dbReference>
<dbReference type="SUPFAM" id="SSF53335">
    <property type="entry name" value="S-adenosyl-L-methionine-dependent methyltransferases"/>
    <property type="match status" value="1"/>
</dbReference>
<organism evidence="2">
    <name type="scientific">Glycine max</name>
    <name type="common">Soybean</name>
    <name type="synonym">Glycine hispida</name>
    <dbReference type="NCBI Taxonomy" id="3847"/>
    <lineage>
        <taxon>Eukaryota</taxon>
        <taxon>Viridiplantae</taxon>
        <taxon>Streptophyta</taxon>
        <taxon>Embryophyta</taxon>
        <taxon>Tracheophyta</taxon>
        <taxon>Spermatophyta</taxon>
        <taxon>Magnoliopsida</taxon>
        <taxon>eudicotyledons</taxon>
        <taxon>Gunneridae</taxon>
        <taxon>Pentapetalae</taxon>
        <taxon>rosids</taxon>
        <taxon>fabids</taxon>
        <taxon>Fabales</taxon>
        <taxon>Fabaceae</taxon>
        <taxon>Papilionoideae</taxon>
        <taxon>50 kb inversion clade</taxon>
        <taxon>NPAAA clade</taxon>
        <taxon>indigoferoid/millettioid clade</taxon>
        <taxon>Phaseoleae</taxon>
        <taxon>Glycine</taxon>
        <taxon>Glycine subgen. Soja</taxon>
    </lineage>
</organism>
<dbReference type="OrthoDB" id="10027013at2759"/>
<dbReference type="KEGG" id="gmx:100784891"/>
<dbReference type="InterPro" id="IPR029063">
    <property type="entry name" value="SAM-dependent_MTases_sf"/>
</dbReference>
<dbReference type="AlphaFoldDB" id="C6TDR3"/>
<dbReference type="Gene3D" id="3.40.50.150">
    <property type="entry name" value="Vaccinia Virus protein VP39"/>
    <property type="match status" value="1"/>
</dbReference>
<protein>
    <recommendedName>
        <fullName evidence="1">Methyltransferase type 11 domain-containing protein</fullName>
    </recommendedName>
</protein>
<dbReference type="ExpressionAtlas" id="C6TDR3">
    <property type="expression patterns" value="baseline and differential"/>
</dbReference>
<reference evidence="2" key="1">
    <citation type="submission" date="2009-08" db="EMBL/GenBank/DDBJ databases">
        <authorList>
            <person name="Cheung F."/>
            <person name="Xiao Y."/>
            <person name="Chan A."/>
            <person name="Moskal W."/>
            <person name="Town C.D."/>
        </authorList>
    </citation>
    <scope>NUCLEOTIDE SEQUENCE</scope>
</reference>
<proteinExistence type="evidence at transcript level"/>
<dbReference type="GO" id="GO:0008757">
    <property type="term" value="F:S-adenosylmethionine-dependent methyltransferase activity"/>
    <property type="evidence" value="ECO:0007669"/>
    <property type="project" value="InterPro"/>
</dbReference>
<evidence type="ECO:0000313" key="2">
    <source>
        <dbReference type="EMBL" id="ACU19965.1"/>
    </source>
</evidence>
<dbReference type="EMBL" id="BT095725">
    <property type="protein sequence ID" value="ACU19965.1"/>
    <property type="molecule type" value="mRNA"/>
</dbReference>
<dbReference type="InterPro" id="IPR013216">
    <property type="entry name" value="Methyltransf_11"/>
</dbReference>
<dbReference type="Pfam" id="PF08241">
    <property type="entry name" value="Methyltransf_11"/>
    <property type="match status" value="1"/>
</dbReference>